<proteinExistence type="inferred from homology"/>
<keyword evidence="3" id="KW-0206">Cytoskeleton</keyword>
<dbReference type="PANTHER" id="PTHR46126:SF1">
    <property type="entry name" value="DYNACTIN SUBUNIT 5"/>
    <property type="match status" value="1"/>
</dbReference>
<keyword evidence="2" id="KW-0963">Cytoplasm</keyword>
<feature type="compositionally biased region" description="Low complexity" evidence="6">
    <location>
        <begin position="107"/>
        <end position="132"/>
    </location>
</feature>
<name>A0A0J9T3G5_PLAV1</name>
<dbReference type="InterPro" id="IPR011004">
    <property type="entry name" value="Trimer_LpxA-like_sf"/>
</dbReference>
<accession>A0A0J9T3G5</accession>
<evidence type="ECO:0000256" key="2">
    <source>
        <dbReference type="ARBA" id="ARBA00022490"/>
    </source>
</evidence>
<dbReference type="InterPro" id="IPR047125">
    <property type="entry name" value="DCTN5"/>
</dbReference>
<dbReference type="OrthoDB" id="417208at2759"/>
<dbReference type="Pfam" id="PF21711">
    <property type="entry name" value="DCTN5"/>
    <property type="match status" value="2"/>
</dbReference>
<organism evidence="7 8">
    <name type="scientific">Plasmodium vivax (strain Brazil I)</name>
    <dbReference type="NCBI Taxonomy" id="1033975"/>
    <lineage>
        <taxon>Eukaryota</taxon>
        <taxon>Sar</taxon>
        <taxon>Alveolata</taxon>
        <taxon>Apicomplexa</taxon>
        <taxon>Aconoidasida</taxon>
        <taxon>Haemosporida</taxon>
        <taxon>Plasmodiidae</taxon>
        <taxon>Plasmodium</taxon>
        <taxon>Plasmodium (Plasmodium)</taxon>
    </lineage>
</organism>
<dbReference type="AlphaFoldDB" id="A0A0J9T3G5"/>
<evidence type="ECO:0000256" key="6">
    <source>
        <dbReference type="SAM" id="MobiDB-lite"/>
    </source>
</evidence>
<evidence type="ECO:0000256" key="5">
    <source>
        <dbReference type="ARBA" id="ARBA00034865"/>
    </source>
</evidence>
<dbReference type="SUPFAM" id="SSF51161">
    <property type="entry name" value="Trimeric LpxA-like enzymes"/>
    <property type="match status" value="1"/>
</dbReference>
<dbReference type="EMBL" id="KQ234729">
    <property type="protein sequence ID" value="KMZ89152.1"/>
    <property type="molecule type" value="Genomic_DNA"/>
</dbReference>
<protein>
    <recommendedName>
        <fullName evidence="5">Dynactin subunit 5</fullName>
    </recommendedName>
</protein>
<evidence type="ECO:0000313" key="7">
    <source>
        <dbReference type="EMBL" id="KMZ89152.1"/>
    </source>
</evidence>
<dbReference type="Gene3D" id="2.160.10.10">
    <property type="entry name" value="Hexapeptide repeat proteins"/>
    <property type="match status" value="1"/>
</dbReference>
<gene>
    <name evidence="7" type="ORF">PVBG_03116</name>
</gene>
<dbReference type="Proteomes" id="UP000053327">
    <property type="component" value="Unassembled WGS sequence"/>
</dbReference>
<comment type="subcellular location">
    <subcellularLocation>
        <location evidence="1">Cytoplasm</location>
        <location evidence="1">Cytoskeleton</location>
    </subcellularLocation>
</comment>
<reference evidence="7 8" key="1">
    <citation type="submission" date="2011-08" db="EMBL/GenBank/DDBJ databases">
        <title>The Genome Sequence of Plasmodium vivax Brazil I.</title>
        <authorList>
            <consortium name="The Broad Institute Genome Sequencing Platform"/>
            <consortium name="The Broad Institute Genome Sequencing Center for Infectious Disease"/>
            <person name="Neafsey D."/>
            <person name="Carlton J."/>
            <person name="Barnwell J."/>
            <person name="Collins W."/>
            <person name="Escalante A."/>
            <person name="Mullikin J."/>
            <person name="Saul A."/>
            <person name="Guigo R."/>
            <person name="Camara F."/>
            <person name="Young S.K."/>
            <person name="Zeng Q."/>
            <person name="Gargeya S."/>
            <person name="Fitzgerald M."/>
            <person name="Haas B."/>
            <person name="Abouelleil A."/>
            <person name="Alvarado L."/>
            <person name="Arachchi H.M."/>
            <person name="Berlin A."/>
            <person name="Brown A."/>
            <person name="Chapman S.B."/>
            <person name="Chen Z."/>
            <person name="Dunbar C."/>
            <person name="Freedman E."/>
            <person name="Gearin G."/>
            <person name="Gellesch M."/>
            <person name="Goldberg J."/>
            <person name="Griggs A."/>
            <person name="Gujja S."/>
            <person name="Heiman D."/>
            <person name="Howarth C."/>
            <person name="Larson L."/>
            <person name="Lui A."/>
            <person name="MacDonald P.J.P."/>
            <person name="Montmayeur A."/>
            <person name="Murphy C."/>
            <person name="Neiman D."/>
            <person name="Pearson M."/>
            <person name="Priest M."/>
            <person name="Roberts A."/>
            <person name="Saif S."/>
            <person name="Shea T."/>
            <person name="Shenoy N."/>
            <person name="Sisk P."/>
            <person name="Stolte C."/>
            <person name="Sykes S."/>
            <person name="Wortman J."/>
            <person name="Nusbaum C."/>
            <person name="Birren B."/>
        </authorList>
    </citation>
    <scope>NUCLEOTIDE SEQUENCE [LARGE SCALE GENOMIC DNA]</scope>
    <source>
        <strain evidence="7 8">Brazil I</strain>
    </source>
</reference>
<sequence>MNELGEGPARLMNLLSEGYLEAHNTATFKQAETFNRAQYILTASGNKVSRDSILCGMRNIHMLGRSIVKSGAMLRGDLSSLYFGKYVVVGVKTLICPCFLQGREPQRGGSCSRGRSGSSGRSSSSGRSGSSGRSDRGDDPPTSSYVTLTIGDNVLIGNECIIKAALIGSNVVIGNNCVVGERVVIKDNVVVKDNTYVPNDTILASFAKYAGCPAAYVKELPESAQIYLKHISHQQYKNFVPEG</sequence>
<dbReference type="GO" id="GO:0005869">
    <property type="term" value="C:dynactin complex"/>
    <property type="evidence" value="ECO:0007669"/>
    <property type="project" value="TreeGrafter"/>
</dbReference>
<comment type="similarity">
    <text evidence="4">Belongs to the dynactin subunits 5/6 family. Dynactin subunit 5 subfamily.</text>
</comment>
<evidence type="ECO:0000256" key="3">
    <source>
        <dbReference type="ARBA" id="ARBA00023212"/>
    </source>
</evidence>
<evidence type="ECO:0000313" key="8">
    <source>
        <dbReference type="Proteomes" id="UP000053327"/>
    </source>
</evidence>
<feature type="region of interest" description="Disordered" evidence="6">
    <location>
        <begin position="105"/>
        <end position="143"/>
    </location>
</feature>
<dbReference type="CDD" id="cd03359">
    <property type="entry name" value="LbH_Dynactin_5"/>
    <property type="match status" value="1"/>
</dbReference>
<evidence type="ECO:0000256" key="1">
    <source>
        <dbReference type="ARBA" id="ARBA00004245"/>
    </source>
</evidence>
<evidence type="ECO:0000256" key="4">
    <source>
        <dbReference type="ARBA" id="ARBA00034706"/>
    </source>
</evidence>
<dbReference type="PANTHER" id="PTHR46126">
    <property type="entry name" value="DYNACTIN SUBUNIT 5"/>
    <property type="match status" value="1"/>
</dbReference>